<evidence type="ECO:0000256" key="2">
    <source>
        <dbReference type="ARBA" id="ARBA00023002"/>
    </source>
</evidence>
<evidence type="ECO:0000313" key="5">
    <source>
        <dbReference type="EMBL" id="MBB5493529.1"/>
    </source>
</evidence>
<dbReference type="PANTHER" id="PTHR11496">
    <property type="entry name" value="ALCOHOL DEHYDROGENASE"/>
    <property type="match status" value="1"/>
</dbReference>
<evidence type="ECO:0000259" key="4">
    <source>
        <dbReference type="Pfam" id="PF00465"/>
    </source>
</evidence>
<dbReference type="EMBL" id="JACHDO010000001">
    <property type="protein sequence ID" value="MBB5493529.1"/>
    <property type="molecule type" value="Genomic_DNA"/>
</dbReference>
<evidence type="ECO:0000256" key="1">
    <source>
        <dbReference type="ARBA" id="ARBA00007358"/>
    </source>
</evidence>
<dbReference type="RefSeq" id="WP_184366721.1">
    <property type="nucleotide sequence ID" value="NZ_BAAAKM010000055.1"/>
</dbReference>
<feature type="domain" description="Alcohol dehydrogenase iron-type/glycerol dehydrogenase GldA" evidence="4">
    <location>
        <begin position="17"/>
        <end position="176"/>
    </location>
</feature>
<dbReference type="Proteomes" id="UP000579647">
    <property type="component" value="Unassembled WGS sequence"/>
</dbReference>
<comment type="similarity">
    <text evidence="1">Belongs to the iron-containing alcohol dehydrogenase family.</text>
</comment>
<dbReference type="InterPro" id="IPR049692">
    <property type="entry name" value="Daptide_DH"/>
</dbReference>
<dbReference type="SUPFAM" id="SSF56796">
    <property type="entry name" value="Dehydroquinate synthase-like"/>
    <property type="match status" value="1"/>
</dbReference>
<dbReference type="GO" id="GO:0046872">
    <property type="term" value="F:metal ion binding"/>
    <property type="evidence" value="ECO:0007669"/>
    <property type="project" value="InterPro"/>
</dbReference>
<dbReference type="AlphaFoldDB" id="A0A840W937"/>
<name>A0A840W937_9ACTN</name>
<dbReference type="GO" id="GO:0004022">
    <property type="term" value="F:alcohol dehydrogenase (NAD+) activity"/>
    <property type="evidence" value="ECO:0007669"/>
    <property type="project" value="TreeGrafter"/>
</dbReference>
<keyword evidence="2 5" id="KW-0560">Oxidoreductase</keyword>
<dbReference type="Pfam" id="PF00465">
    <property type="entry name" value="Fe-ADH"/>
    <property type="match status" value="1"/>
</dbReference>
<dbReference type="EC" id="1.1.-.-" evidence="5"/>
<sequence length="430" mass="45643">MSAEFTAPPAPMPGVGHLAAWLRRDAAHRVTVLHDPAVSGQPILAAVLAQIEAAGKRQKALSLSGPGSRDSILALAEGLDEEELIVGVGGGSVLDQAKLAVLFRSSPEALARVSAPQRSGMVALPPHMGASVRVIAVPTTLGTGSELSTVACVAHAGGKRLVTGPCLRPVAAILDPEATRTLPPRLVSEGVLEALFRTVSPYVGDLTVRPGPDALTEDLAARLVRAGDRISRMRADGLPIDPSTRIRVAELSGQSQAGPTNLGRDPYSVKGWLLGNELSSELGLSKMHSIAAIWPALWRRIADGDSRLGDARRLDRIWGYMRGQAPRLPSDPVRGIAELVDSWRVDRRINATPAQVDATVTRVMRAWGAGLPMLGGLYTHEVRELLTEAVSDEKSPPGRPVPPHDFRFPGPEPGEAVGKTTDHPRETRTP</sequence>
<dbReference type="PANTHER" id="PTHR11496:SF102">
    <property type="entry name" value="ALCOHOL DEHYDROGENASE 4"/>
    <property type="match status" value="1"/>
</dbReference>
<feature type="region of interest" description="Disordered" evidence="3">
    <location>
        <begin position="390"/>
        <end position="430"/>
    </location>
</feature>
<feature type="compositionally biased region" description="Basic and acidic residues" evidence="3">
    <location>
        <begin position="390"/>
        <end position="407"/>
    </location>
</feature>
<gene>
    <name evidence="5" type="ORF">HNR07_004666</name>
</gene>
<dbReference type="Gene3D" id="3.40.50.1970">
    <property type="match status" value="1"/>
</dbReference>
<reference evidence="5 6" key="1">
    <citation type="submission" date="2020-08" db="EMBL/GenBank/DDBJ databases">
        <title>Sequencing the genomes of 1000 actinobacteria strains.</title>
        <authorList>
            <person name="Klenk H.-P."/>
        </authorList>
    </citation>
    <scope>NUCLEOTIDE SEQUENCE [LARGE SCALE GENOMIC DNA]</scope>
    <source>
        <strain evidence="5 6">DSM 44598</strain>
    </source>
</reference>
<dbReference type="InterPro" id="IPR001670">
    <property type="entry name" value="ADH_Fe/GldA"/>
</dbReference>
<protein>
    <submittedName>
        <fullName evidence="5">NADP-dependent alcohol dehydrogenase</fullName>
        <ecNumber evidence="5">1.1.-.-</ecNumber>
    </submittedName>
</protein>
<comment type="caution">
    <text evidence="5">The sequence shown here is derived from an EMBL/GenBank/DDBJ whole genome shotgun (WGS) entry which is preliminary data.</text>
</comment>
<dbReference type="InterPro" id="IPR039697">
    <property type="entry name" value="Alcohol_dehydrogenase_Fe"/>
</dbReference>
<evidence type="ECO:0000313" key="6">
    <source>
        <dbReference type="Proteomes" id="UP000579647"/>
    </source>
</evidence>
<proteinExistence type="inferred from homology"/>
<dbReference type="NCBIfam" id="NF041822">
    <property type="entry name" value="daptide_DH"/>
    <property type="match status" value="1"/>
</dbReference>
<keyword evidence="6" id="KW-1185">Reference proteome</keyword>
<evidence type="ECO:0000256" key="3">
    <source>
        <dbReference type="SAM" id="MobiDB-lite"/>
    </source>
</evidence>
<feature type="compositionally biased region" description="Basic and acidic residues" evidence="3">
    <location>
        <begin position="420"/>
        <end position="430"/>
    </location>
</feature>
<accession>A0A840W937</accession>
<organism evidence="5 6">
    <name type="scientific">Nocardiopsis metallicus</name>
    <dbReference type="NCBI Taxonomy" id="179819"/>
    <lineage>
        <taxon>Bacteria</taxon>
        <taxon>Bacillati</taxon>
        <taxon>Actinomycetota</taxon>
        <taxon>Actinomycetes</taxon>
        <taxon>Streptosporangiales</taxon>
        <taxon>Nocardiopsidaceae</taxon>
        <taxon>Nocardiopsis</taxon>
    </lineage>
</organism>